<protein>
    <submittedName>
        <fullName evidence="2">Uncharacterized protein</fullName>
    </submittedName>
</protein>
<dbReference type="EMBL" id="KV441404">
    <property type="protein sequence ID" value="OAF56470.1"/>
    <property type="molecule type" value="Genomic_DNA"/>
</dbReference>
<proteinExistence type="predicted"/>
<feature type="region of interest" description="Disordered" evidence="1">
    <location>
        <begin position="75"/>
        <end position="95"/>
    </location>
</feature>
<sequence length="112" mass="12524">MRNQYNSQRLRSSAWLSCWTASQRALDPIKHVQASAKSSYAGRFAWLGVGDRPSPDRCDSDGGCYSWKPYTYPGGRGGRDSRVGRAKRNARLPNRSFVLQDPETISRVDVAS</sequence>
<dbReference type="OrthoDB" id="10618915at2759"/>
<evidence type="ECO:0000313" key="2">
    <source>
        <dbReference type="EMBL" id="OAF56470.1"/>
    </source>
</evidence>
<reference evidence="2" key="1">
    <citation type="submission" date="2016-03" db="EMBL/GenBank/DDBJ databases">
        <title>Updated assembly of Pseudogymnoascus destructans, the fungus causing white-nose syndrome of bats.</title>
        <authorList>
            <person name="Palmer J.M."/>
            <person name="Drees K.P."/>
            <person name="Foster J.T."/>
            <person name="Lindner D.L."/>
        </authorList>
    </citation>
    <scope>NUCLEOTIDE SEQUENCE [LARGE SCALE GENOMIC DNA]</scope>
    <source>
        <strain evidence="2">20631-21</strain>
    </source>
</reference>
<dbReference type="Proteomes" id="UP000077154">
    <property type="component" value="Unassembled WGS sequence"/>
</dbReference>
<accession>A0A177A4E1</accession>
<evidence type="ECO:0000256" key="1">
    <source>
        <dbReference type="SAM" id="MobiDB-lite"/>
    </source>
</evidence>
<organism evidence="2">
    <name type="scientific">Pseudogymnoascus destructans</name>
    <dbReference type="NCBI Taxonomy" id="655981"/>
    <lineage>
        <taxon>Eukaryota</taxon>
        <taxon>Fungi</taxon>
        <taxon>Dikarya</taxon>
        <taxon>Ascomycota</taxon>
        <taxon>Pezizomycotina</taxon>
        <taxon>Leotiomycetes</taxon>
        <taxon>Thelebolales</taxon>
        <taxon>Thelebolaceae</taxon>
        <taxon>Pseudogymnoascus</taxon>
    </lineage>
</organism>
<gene>
    <name evidence="2" type="ORF">VC83_06749</name>
</gene>
<dbReference type="GeneID" id="36289805"/>
<dbReference type="RefSeq" id="XP_024321764.1">
    <property type="nucleotide sequence ID" value="XM_024470338.1"/>
</dbReference>
<name>A0A177A4E1_9PEZI</name>
<dbReference type="AlphaFoldDB" id="A0A177A4E1"/>